<dbReference type="RefSeq" id="WP_203680517.1">
    <property type="nucleotide sequence ID" value="NZ_BOMW01000028.1"/>
</dbReference>
<dbReference type="EMBL" id="BOMW01000028">
    <property type="protein sequence ID" value="GIF05672.1"/>
    <property type="molecule type" value="Genomic_DNA"/>
</dbReference>
<dbReference type="InterPro" id="IPR002645">
    <property type="entry name" value="STAS_dom"/>
</dbReference>
<dbReference type="NCBIfam" id="TIGR00377">
    <property type="entry name" value="ant_ant_sig"/>
    <property type="match status" value="1"/>
</dbReference>
<sequence>MRILRYDGPGVVRLAFHGELDLATTDLVDTYVSAALAGEDVRRLVLDVAGLTFCDSAGIDALLAARAGAASRDVAFQVVGARGIVRRSMAATGVLALLTAA</sequence>
<dbReference type="InterPro" id="IPR003658">
    <property type="entry name" value="Anti-sigma_ant"/>
</dbReference>
<dbReference type="Proteomes" id="UP000629619">
    <property type="component" value="Unassembled WGS sequence"/>
</dbReference>
<reference evidence="4" key="1">
    <citation type="submission" date="2021-01" db="EMBL/GenBank/DDBJ databases">
        <title>Whole genome shotgun sequence of Actinoplanes siamensis NBRC 109076.</title>
        <authorList>
            <person name="Komaki H."/>
            <person name="Tamura T."/>
        </authorList>
    </citation>
    <scope>NUCLEOTIDE SEQUENCE</scope>
    <source>
        <strain evidence="4">NBRC 109076</strain>
    </source>
</reference>
<dbReference type="InterPro" id="IPR036513">
    <property type="entry name" value="STAS_dom_sf"/>
</dbReference>
<dbReference type="PROSITE" id="PS50801">
    <property type="entry name" value="STAS"/>
    <property type="match status" value="1"/>
</dbReference>
<feature type="domain" description="STAS" evidence="3">
    <location>
        <begin position="9"/>
        <end position="101"/>
    </location>
</feature>
<keyword evidence="5" id="KW-1185">Reference proteome</keyword>
<name>A0A919N7B8_9ACTN</name>
<evidence type="ECO:0000256" key="2">
    <source>
        <dbReference type="RuleBase" id="RU003749"/>
    </source>
</evidence>
<comment type="caution">
    <text evidence="4">The sequence shown here is derived from an EMBL/GenBank/DDBJ whole genome shotgun (WGS) entry which is preliminary data.</text>
</comment>
<dbReference type="AlphaFoldDB" id="A0A919N7B8"/>
<gene>
    <name evidence="4" type="ORF">Asi03nite_32100</name>
</gene>
<dbReference type="CDD" id="cd07043">
    <property type="entry name" value="STAS_anti-anti-sigma_factors"/>
    <property type="match status" value="1"/>
</dbReference>
<evidence type="ECO:0000313" key="5">
    <source>
        <dbReference type="Proteomes" id="UP000629619"/>
    </source>
</evidence>
<evidence type="ECO:0000256" key="1">
    <source>
        <dbReference type="ARBA" id="ARBA00009013"/>
    </source>
</evidence>
<protein>
    <recommendedName>
        <fullName evidence="2">Anti-sigma factor antagonist</fullName>
    </recommendedName>
</protein>
<proteinExistence type="inferred from homology"/>
<dbReference type="Gene3D" id="3.30.750.24">
    <property type="entry name" value="STAS domain"/>
    <property type="match status" value="1"/>
</dbReference>
<dbReference type="Pfam" id="PF01740">
    <property type="entry name" value="STAS"/>
    <property type="match status" value="1"/>
</dbReference>
<evidence type="ECO:0000259" key="3">
    <source>
        <dbReference type="PROSITE" id="PS50801"/>
    </source>
</evidence>
<accession>A0A919N7B8</accession>
<evidence type="ECO:0000313" key="4">
    <source>
        <dbReference type="EMBL" id="GIF05672.1"/>
    </source>
</evidence>
<dbReference type="PANTHER" id="PTHR33495:SF2">
    <property type="entry name" value="ANTI-SIGMA FACTOR ANTAGONIST TM_1081-RELATED"/>
    <property type="match status" value="1"/>
</dbReference>
<organism evidence="4 5">
    <name type="scientific">Actinoplanes siamensis</name>
    <dbReference type="NCBI Taxonomy" id="1223317"/>
    <lineage>
        <taxon>Bacteria</taxon>
        <taxon>Bacillati</taxon>
        <taxon>Actinomycetota</taxon>
        <taxon>Actinomycetes</taxon>
        <taxon>Micromonosporales</taxon>
        <taxon>Micromonosporaceae</taxon>
        <taxon>Actinoplanes</taxon>
    </lineage>
</organism>
<comment type="similarity">
    <text evidence="1 2">Belongs to the anti-sigma-factor antagonist family.</text>
</comment>
<dbReference type="PANTHER" id="PTHR33495">
    <property type="entry name" value="ANTI-SIGMA FACTOR ANTAGONIST TM_1081-RELATED-RELATED"/>
    <property type="match status" value="1"/>
</dbReference>
<dbReference type="SUPFAM" id="SSF52091">
    <property type="entry name" value="SpoIIaa-like"/>
    <property type="match status" value="1"/>
</dbReference>
<dbReference type="GO" id="GO:0043856">
    <property type="term" value="F:anti-sigma factor antagonist activity"/>
    <property type="evidence" value="ECO:0007669"/>
    <property type="project" value="InterPro"/>
</dbReference>